<dbReference type="CDD" id="cd00090">
    <property type="entry name" value="HTH_ARSR"/>
    <property type="match status" value="1"/>
</dbReference>
<dbReference type="Gene3D" id="1.10.10.10">
    <property type="entry name" value="Winged helix-like DNA-binding domain superfamily/Winged helix DNA-binding domain"/>
    <property type="match status" value="1"/>
</dbReference>
<reference evidence="5 6" key="1">
    <citation type="submission" date="2018-02" db="EMBL/GenBank/DDBJ databases">
        <title>Genomic Encyclopedia of Archaeal and Bacterial Type Strains, Phase II (KMG-II): from individual species to whole genera.</title>
        <authorList>
            <person name="Goeker M."/>
        </authorList>
    </citation>
    <scope>NUCLEOTIDE SEQUENCE [LARGE SCALE GENOMIC DNA]</scope>
    <source>
        <strain evidence="5 6">DSM 29526</strain>
    </source>
</reference>
<organism evidence="5 6">
    <name type="scientific">Neolewinella xylanilytica</name>
    <dbReference type="NCBI Taxonomy" id="1514080"/>
    <lineage>
        <taxon>Bacteria</taxon>
        <taxon>Pseudomonadati</taxon>
        <taxon>Bacteroidota</taxon>
        <taxon>Saprospiria</taxon>
        <taxon>Saprospirales</taxon>
        <taxon>Lewinellaceae</taxon>
        <taxon>Neolewinella</taxon>
    </lineage>
</organism>
<evidence type="ECO:0000256" key="2">
    <source>
        <dbReference type="ARBA" id="ARBA00023125"/>
    </source>
</evidence>
<dbReference type="InterPro" id="IPR011991">
    <property type="entry name" value="ArsR-like_HTH"/>
</dbReference>
<keyword evidence="2" id="KW-0238">DNA-binding</keyword>
<dbReference type="PANTHER" id="PTHR33154:SF15">
    <property type="entry name" value="REGULATORY PROTEIN ARSR"/>
    <property type="match status" value="1"/>
</dbReference>
<comment type="caution">
    <text evidence="5">The sequence shown here is derived from an EMBL/GenBank/DDBJ whole genome shotgun (WGS) entry which is preliminary data.</text>
</comment>
<accession>A0A2S6I2H4</accession>
<dbReference type="Pfam" id="PF12840">
    <property type="entry name" value="HTH_20"/>
    <property type="match status" value="1"/>
</dbReference>
<dbReference type="SUPFAM" id="SSF46785">
    <property type="entry name" value="Winged helix' DNA-binding domain"/>
    <property type="match status" value="1"/>
</dbReference>
<protein>
    <submittedName>
        <fullName evidence="5">ArsR family transcriptional regulator</fullName>
    </submittedName>
</protein>
<gene>
    <name evidence="5" type="ORF">CLV84_2246</name>
</gene>
<evidence type="ECO:0000259" key="4">
    <source>
        <dbReference type="PROSITE" id="PS50987"/>
    </source>
</evidence>
<keyword evidence="1" id="KW-0805">Transcription regulation</keyword>
<dbReference type="AlphaFoldDB" id="A0A2S6I2H4"/>
<dbReference type="PANTHER" id="PTHR33154">
    <property type="entry name" value="TRANSCRIPTIONAL REGULATOR, ARSR FAMILY"/>
    <property type="match status" value="1"/>
</dbReference>
<keyword evidence="3" id="KW-0804">Transcription</keyword>
<dbReference type="Proteomes" id="UP000237662">
    <property type="component" value="Unassembled WGS sequence"/>
</dbReference>
<dbReference type="NCBIfam" id="NF033788">
    <property type="entry name" value="HTH_metalloreg"/>
    <property type="match status" value="1"/>
</dbReference>
<evidence type="ECO:0000256" key="3">
    <source>
        <dbReference type="ARBA" id="ARBA00023163"/>
    </source>
</evidence>
<dbReference type="SMART" id="SM00418">
    <property type="entry name" value="HTH_ARSR"/>
    <property type="match status" value="1"/>
</dbReference>
<dbReference type="InterPro" id="IPR036390">
    <property type="entry name" value="WH_DNA-bd_sf"/>
</dbReference>
<dbReference type="PRINTS" id="PR00778">
    <property type="entry name" value="HTHARSR"/>
</dbReference>
<evidence type="ECO:0000256" key="1">
    <source>
        <dbReference type="ARBA" id="ARBA00023015"/>
    </source>
</evidence>
<dbReference type="RefSeq" id="WP_104419855.1">
    <property type="nucleotide sequence ID" value="NZ_PTJC01000006.1"/>
</dbReference>
<feature type="domain" description="HTH arsR-type" evidence="4">
    <location>
        <begin position="8"/>
        <end position="103"/>
    </location>
</feature>
<dbReference type="EMBL" id="PTJC01000006">
    <property type="protein sequence ID" value="PPK85350.1"/>
    <property type="molecule type" value="Genomic_DNA"/>
</dbReference>
<evidence type="ECO:0000313" key="5">
    <source>
        <dbReference type="EMBL" id="PPK85350.1"/>
    </source>
</evidence>
<dbReference type="GO" id="GO:0003700">
    <property type="term" value="F:DNA-binding transcription factor activity"/>
    <property type="evidence" value="ECO:0007669"/>
    <property type="project" value="InterPro"/>
</dbReference>
<dbReference type="InterPro" id="IPR051081">
    <property type="entry name" value="HTH_MetalResp_TranReg"/>
</dbReference>
<dbReference type="InterPro" id="IPR036388">
    <property type="entry name" value="WH-like_DNA-bd_sf"/>
</dbReference>
<dbReference type="InterPro" id="IPR001845">
    <property type="entry name" value="HTH_ArsR_DNA-bd_dom"/>
</dbReference>
<dbReference type="PROSITE" id="PS50987">
    <property type="entry name" value="HTH_ARSR_2"/>
    <property type="match status" value="1"/>
</dbReference>
<evidence type="ECO:0000313" key="6">
    <source>
        <dbReference type="Proteomes" id="UP000237662"/>
    </source>
</evidence>
<dbReference type="GO" id="GO:0003677">
    <property type="term" value="F:DNA binding"/>
    <property type="evidence" value="ECO:0007669"/>
    <property type="project" value="UniProtKB-KW"/>
</dbReference>
<sequence length="107" mass="11885">MGVTKTEAYTAPQLELADLCKALAHPARVAILEHLLTQDCCICQDLTDVIDLSQPTLSRHLQVLRDAGLILGTTEGTSRSYCIHPAHWRRVQGMLNGFFDRFQDGCC</sequence>
<name>A0A2S6I2H4_9BACT</name>
<proteinExistence type="predicted"/>
<keyword evidence="6" id="KW-1185">Reference proteome</keyword>
<dbReference type="OrthoDB" id="9800049at2"/>